<dbReference type="PATRIC" id="fig|657309.4.peg.4151"/>
<dbReference type="RefSeq" id="WP_015531174.1">
    <property type="nucleotide sequence ID" value="NC_021017.1"/>
</dbReference>
<gene>
    <name evidence="1" type="ORF">BXY_05870</name>
</gene>
<dbReference type="Proteomes" id="UP000008795">
    <property type="component" value="Chromosome"/>
</dbReference>
<reference evidence="1 2" key="1">
    <citation type="submission" date="2010-03" db="EMBL/GenBank/DDBJ databases">
        <title>The genome sequence of Bacteriodes xylanisolvens XB1A.</title>
        <authorList>
            <consortium name="metaHIT consortium -- http://www.metahit.eu/"/>
            <person name="Pajon A."/>
            <person name="Turner K."/>
            <person name="Parkhill J."/>
            <person name="Bernalier A."/>
        </authorList>
    </citation>
    <scope>NUCLEOTIDE SEQUENCE [LARGE SCALE GENOMIC DNA]</scope>
    <source>
        <strain evidence="1 2">XB1A</strain>
    </source>
</reference>
<accession>D6D719</accession>
<sequence>MDMNNIQRTPEQQIDEAVEISKALFLPNARNPHEAEKIKRNIEAAGDHLKSLVAIVNDADLFKALVYEIMSKMR</sequence>
<dbReference type="KEGG" id="bxy:BXY_05870"/>
<dbReference type="AlphaFoldDB" id="D6D719"/>
<evidence type="ECO:0000313" key="2">
    <source>
        <dbReference type="Proteomes" id="UP000008795"/>
    </source>
</evidence>
<name>D6D719_9BACE</name>
<reference evidence="1 2" key="2">
    <citation type="submission" date="2010-03" db="EMBL/GenBank/DDBJ databases">
        <authorList>
            <person name="Pajon A."/>
        </authorList>
    </citation>
    <scope>NUCLEOTIDE SEQUENCE [LARGE SCALE GENOMIC DNA]</scope>
    <source>
        <strain evidence="1 2">XB1A</strain>
    </source>
</reference>
<evidence type="ECO:0000313" key="1">
    <source>
        <dbReference type="EMBL" id="CBK65814.1"/>
    </source>
</evidence>
<organism evidence="1 2">
    <name type="scientific">Bacteroides xylanisolvens XB1A</name>
    <dbReference type="NCBI Taxonomy" id="657309"/>
    <lineage>
        <taxon>Bacteria</taxon>
        <taxon>Pseudomonadati</taxon>
        <taxon>Bacteroidota</taxon>
        <taxon>Bacteroidia</taxon>
        <taxon>Bacteroidales</taxon>
        <taxon>Bacteroidaceae</taxon>
        <taxon>Bacteroides</taxon>
    </lineage>
</organism>
<proteinExistence type="predicted"/>
<protein>
    <submittedName>
        <fullName evidence="1">Uncharacterized protein</fullName>
    </submittedName>
</protein>
<dbReference type="EMBL" id="FP929033">
    <property type="protein sequence ID" value="CBK65814.1"/>
    <property type="molecule type" value="Genomic_DNA"/>
</dbReference>
<dbReference type="HOGENOM" id="CLU_2680196_0_0_10"/>